<dbReference type="PANTHER" id="PTHR35174:SF3">
    <property type="entry name" value="BLL7171 PROTEIN"/>
    <property type="match status" value="1"/>
</dbReference>
<dbReference type="InterPro" id="IPR005545">
    <property type="entry name" value="YCII"/>
</dbReference>
<gene>
    <name evidence="3" type="ORF">COB13_12120</name>
</gene>
<name>A0A2A4YY19_9PROT</name>
<evidence type="ECO:0000313" key="3">
    <source>
        <dbReference type="EMBL" id="PCI99369.1"/>
    </source>
</evidence>
<reference evidence="3" key="2">
    <citation type="journal article" date="2018" name="ISME J.">
        <title>A dynamic microbial community with high functional redundancy inhabits the cold, oxic subseafloor aquifer.</title>
        <authorList>
            <person name="Tully B.J."/>
            <person name="Wheat C.G."/>
            <person name="Glazer B.T."/>
            <person name="Huber J.A."/>
        </authorList>
    </citation>
    <scope>NUCLEOTIDE SEQUENCE</scope>
    <source>
        <strain evidence="3">NORP83</strain>
    </source>
</reference>
<proteinExistence type="inferred from homology"/>
<evidence type="ECO:0000259" key="2">
    <source>
        <dbReference type="Pfam" id="PF03795"/>
    </source>
</evidence>
<dbReference type="EMBL" id="NVUS01000016">
    <property type="protein sequence ID" value="PCI99369.1"/>
    <property type="molecule type" value="Genomic_DNA"/>
</dbReference>
<dbReference type="Pfam" id="PF03795">
    <property type="entry name" value="YCII"/>
    <property type="match status" value="1"/>
</dbReference>
<evidence type="ECO:0000256" key="1">
    <source>
        <dbReference type="ARBA" id="ARBA00007689"/>
    </source>
</evidence>
<reference key="1">
    <citation type="submission" date="2017-08" db="EMBL/GenBank/DDBJ databases">
        <title>A dynamic microbial community with high functional redundancy inhabits the cold, oxic subseafloor aquifer.</title>
        <authorList>
            <person name="Tully B.J."/>
            <person name="Wheat C.G."/>
            <person name="Glazer B.T."/>
            <person name="Huber J.A."/>
        </authorList>
    </citation>
    <scope>NUCLEOTIDE SEQUENCE [LARGE SCALE GENOMIC DNA]</scope>
</reference>
<dbReference type="AlphaFoldDB" id="A0A2A4YY19"/>
<protein>
    <recommendedName>
        <fullName evidence="2">YCII-related domain-containing protein</fullName>
    </recommendedName>
</protein>
<dbReference type="Gene3D" id="3.30.70.1060">
    <property type="entry name" value="Dimeric alpha+beta barrel"/>
    <property type="match status" value="1"/>
</dbReference>
<comment type="caution">
    <text evidence="3">The sequence shown here is derived from an EMBL/GenBank/DDBJ whole genome shotgun (WGS) entry which is preliminary data.</text>
</comment>
<feature type="domain" description="YCII-related" evidence="2">
    <location>
        <begin position="1"/>
        <end position="100"/>
    </location>
</feature>
<dbReference type="InterPro" id="IPR011008">
    <property type="entry name" value="Dimeric_a/b-barrel"/>
</dbReference>
<sequence length="125" mass="13976">MLYSILIYEAEARVADANAAEQARVMDSHHAFQTILKEQNKLLNVVRLMPTSTAVTRPKGAPVIDGPFAETKEQFVGFYMFEADDLDEAIELSKHLPEHEKLEIRPVMFYEGVGGNGSSTIINHN</sequence>
<dbReference type="PANTHER" id="PTHR35174">
    <property type="entry name" value="BLL7171 PROTEIN-RELATED"/>
    <property type="match status" value="1"/>
</dbReference>
<dbReference type="SUPFAM" id="SSF54909">
    <property type="entry name" value="Dimeric alpha+beta barrel"/>
    <property type="match status" value="1"/>
</dbReference>
<organism evidence="3">
    <name type="scientific">OCS116 cluster bacterium</name>
    <dbReference type="NCBI Taxonomy" id="2030921"/>
    <lineage>
        <taxon>Bacteria</taxon>
        <taxon>Pseudomonadati</taxon>
        <taxon>Pseudomonadota</taxon>
        <taxon>Alphaproteobacteria</taxon>
        <taxon>OCS116 cluster</taxon>
    </lineage>
</organism>
<comment type="similarity">
    <text evidence="1">Belongs to the YciI family.</text>
</comment>
<accession>A0A2A4YY19</accession>